<name>A0ABV9I644_9DEIO</name>
<keyword evidence="3" id="KW-1185">Reference proteome</keyword>
<evidence type="ECO:0000313" key="2">
    <source>
        <dbReference type="EMBL" id="MFC4637680.1"/>
    </source>
</evidence>
<gene>
    <name evidence="2" type="ORF">ACFO0D_04905</name>
</gene>
<accession>A0ABV9I644</accession>
<dbReference type="RefSeq" id="WP_380060715.1">
    <property type="nucleotide sequence ID" value="NZ_JBHSEI010000002.1"/>
</dbReference>
<evidence type="ECO:0000313" key="3">
    <source>
        <dbReference type="Proteomes" id="UP001595952"/>
    </source>
</evidence>
<comment type="caution">
    <text evidence="2">The sequence shown here is derived from an EMBL/GenBank/DDBJ whole genome shotgun (WGS) entry which is preliminary data.</text>
</comment>
<keyword evidence="1" id="KW-0812">Transmembrane</keyword>
<reference evidence="3" key="1">
    <citation type="journal article" date="2019" name="Int. J. Syst. Evol. Microbiol.">
        <title>The Global Catalogue of Microorganisms (GCM) 10K type strain sequencing project: providing services to taxonomists for standard genome sequencing and annotation.</title>
        <authorList>
            <consortium name="The Broad Institute Genomics Platform"/>
            <consortium name="The Broad Institute Genome Sequencing Center for Infectious Disease"/>
            <person name="Wu L."/>
            <person name="Ma J."/>
        </authorList>
    </citation>
    <scope>NUCLEOTIDE SEQUENCE [LARGE SCALE GENOMIC DNA]</scope>
    <source>
        <strain evidence="3">CCUG 55995</strain>
    </source>
</reference>
<dbReference type="EMBL" id="JBHSEI010000002">
    <property type="protein sequence ID" value="MFC4637680.1"/>
    <property type="molecule type" value="Genomic_DNA"/>
</dbReference>
<feature type="transmembrane region" description="Helical" evidence="1">
    <location>
        <begin position="59"/>
        <end position="78"/>
    </location>
</feature>
<keyword evidence="1" id="KW-0472">Membrane</keyword>
<proteinExistence type="predicted"/>
<evidence type="ECO:0000256" key="1">
    <source>
        <dbReference type="SAM" id="Phobius"/>
    </source>
</evidence>
<organism evidence="2 3">
    <name type="scientific">Deinococcus hohokamensis</name>
    <dbReference type="NCBI Taxonomy" id="309883"/>
    <lineage>
        <taxon>Bacteria</taxon>
        <taxon>Thermotogati</taxon>
        <taxon>Deinococcota</taxon>
        <taxon>Deinococci</taxon>
        <taxon>Deinococcales</taxon>
        <taxon>Deinococcaceae</taxon>
        <taxon>Deinococcus</taxon>
    </lineage>
</organism>
<keyword evidence="1" id="KW-1133">Transmembrane helix</keyword>
<dbReference type="Proteomes" id="UP001595952">
    <property type="component" value="Unassembled WGS sequence"/>
</dbReference>
<protein>
    <submittedName>
        <fullName evidence="2">Uncharacterized protein</fullName>
    </submittedName>
</protein>
<sequence length="89" mass="9660">MSTRNAGLILLFATLITTLLILAMGSLPMADTLRATPVVEGHAELEPQGLLRLAGLVKPLLFMGFSGGLTLLFLNGWNSRSQVRKDRRP</sequence>